<evidence type="ECO:0000256" key="7">
    <source>
        <dbReference type="RuleBase" id="RU366058"/>
    </source>
</evidence>
<dbReference type="EMBL" id="CP015079">
    <property type="protein sequence ID" value="ANH37354.1"/>
    <property type="molecule type" value="Genomic_DNA"/>
</dbReference>
<sequence length="226" mass="22908">MKTRISRSVLLKAGVLLGLVVTAVVLQLSVGLPSQGELRSTLDGLGTWAVPAFMATYAAISLLPAGPTAVMTILGGVLLGFGTGLAAVLGAAVLGALAAFFVSRLLGRDAVRGLTGHRFASLDSRVRDNGFATVLLARLIPLVPFSTANYAFGLTSVRARSYAVATVLGIVPGSAVYVAVGAFGAEPGSLPFVLAVVALVLLTVLGVWRQRRIGGRGGSASAPTPA</sequence>
<feature type="transmembrane region" description="Helical" evidence="7">
    <location>
        <begin position="190"/>
        <end position="208"/>
    </location>
</feature>
<keyword evidence="6 7" id="KW-0472">Membrane</keyword>
<dbReference type="KEGG" id="ndk:I601_0911"/>
<feature type="transmembrane region" description="Helical" evidence="7">
    <location>
        <begin position="77"/>
        <end position="102"/>
    </location>
</feature>
<proteinExistence type="inferred from homology"/>
<dbReference type="Pfam" id="PF09335">
    <property type="entry name" value="VTT_dom"/>
    <property type="match status" value="1"/>
</dbReference>
<dbReference type="PANTHER" id="PTHR12677">
    <property type="entry name" value="GOLGI APPARATUS MEMBRANE PROTEIN TVP38-RELATED"/>
    <property type="match status" value="1"/>
</dbReference>
<dbReference type="GO" id="GO:0005886">
    <property type="term" value="C:plasma membrane"/>
    <property type="evidence" value="ECO:0007669"/>
    <property type="project" value="UniProtKB-SubCell"/>
</dbReference>
<evidence type="ECO:0000256" key="6">
    <source>
        <dbReference type="ARBA" id="ARBA00023136"/>
    </source>
</evidence>
<gene>
    <name evidence="9" type="primary">ydjZ_1</name>
    <name evidence="9" type="ORF">I601_0911</name>
</gene>
<evidence type="ECO:0000256" key="2">
    <source>
        <dbReference type="ARBA" id="ARBA00008640"/>
    </source>
</evidence>
<dbReference type="STRING" id="1300347.I601_0911"/>
<accession>A0A1A9GGJ1</accession>
<comment type="subcellular location">
    <subcellularLocation>
        <location evidence="1 7">Cell membrane</location>
        <topology evidence="1 7">Multi-pass membrane protein</topology>
    </subcellularLocation>
</comment>
<evidence type="ECO:0000259" key="8">
    <source>
        <dbReference type="Pfam" id="PF09335"/>
    </source>
</evidence>
<evidence type="ECO:0000313" key="10">
    <source>
        <dbReference type="Proteomes" id="UP000077868"/>
    </source>
</evidence>
<keyword evidence="5 7" id="KW-1133">Transmembrane helix</keyword>
<keyword evidence="10" id="KW-1185">Reference proteome</keyword>
<keyword evidence="3 7" id="KW-1003">Cell membrane</keyword>
<feature type="transmembrane region" description="Helical" evidence="7">
    <location>
        <begin position="131"/>
        <end position="152"/>
    </location>
</feature>
<dbReference type="InterPro" id="IPR032816">
    <property type="entry name" value="VTT_dom"/>
</dbReference>
<dbReference type="AlphaFoldDB" id="A0A1A9GGJ1"/>
<feature type="transmembrane region" description="Helical" evidence="7">
    <location>
        <begin position="164"/>
        <end position="184"/>
    </location>
</feature>
<feature type="transmembrane region" description="Helical" evidence="7">
    <location>
        <begin position="47"/>
        <end position="65"/>
    </location>
</feature>
<reference evidence="9 10" key="1">
    <citation type="submission" date="2016-03" db="EMBL/GenBank/DDBJ databases">
        <title>Complete genome sequence of a soil Actinobacterium, Nocardioides dokdonensis FR1436.</title>
        <authorList>
            <person name="Kwon S.-K."/>
            <person name="Kim K."/>
            <person name="Kim J.F."/>
        </authorList>
    </citation>
    <scope>NUCLEOTIDE SEQUENCE [LARGE SCALE GENOMIC DNA]</scope>
    <source>
        <strain evidence="9 10">FR1436</strain>
    </source>
</reference>
<comment type="similarity">
    <text evidence="2 7">Belongs to the TVP38/TMEM64 family.</text>
</comment>
<evidence type="ECO:0000256" key="4">
    <source>
        <dbReference type="ARBA" id="ARBA00022692"/>
    </source>
</evidence>
<evidence type="ECO:0000256" key="1">
    <source>
        <dbReference type="ARBA" id="ARBA00004651"/>
    </source>
</evidence>
<evidence type="ECO:0000256" key="3">
    <source>
        <dbReference type="ARBA" id="ARBA00022475"/>
    </source>
</evidence>
<name>A0A1A9GGJ1_9ACTN</name>
<evidence type="ECO:0000313" key="9">
    <source>
        <dbReference type="EMBL" id="ANH37354.1"/>
    </source>
</evidence>
<feature type="domain" description="VTT" evidence="8">
    <location>
        <begin position="67"/>
        <end position="182"/>
    </location>
</feature>
<dbReference type="PANTHER" id="PTHR12677:SF59">
    <property type="entry name" value="GOLGI APPARATUS MEMBRANE PROTEIN TVP38-RELATED"/>
    <property type="match status" value="1"/>
</dbReference>
<organism evidence="9 10">
    <name type="scientific">Nocardioides dokdonensis FR1436</name>
    <dbReference type="NCBI Taxonomy" id="1300347"/>
    <lineage>
        <taxon>Bacteria</taxon>
        <taxon>Bacillati</taxon>
        <taxon>Actinomycetota</taxon>
        <taxon>Actinomycetes</taxon>
        <taxon>Propionibacteriales</taxon>
        <taxon>Nocardioidaceae</taxon>
        <taxon>Nocardioides</taxon>
    </lineage>
</organism>
<dbReference type="Proteomes" id="UP000077868">
    <property type="component" value="Chromosome"/>
</dbReference>
<evidence type="ECO:0000256" key="5">
    <source>
        <dbReference type="ARBA" id="ARBA00022989"/>
    </source>
</evidence>
<protein>
    <recommendedName>
        <fullName evidence="7">TVP38/TMEM64 family membrane protein</fullName>
    </recommendedName>
</protein>
<dbReference type="RefSeq" id="WP_068106902.1">
    <property type="nucleotide sequence ID" value="NZ_CP015079.1"/>
</dbReference>
<keyword evidence="4 7" id="KW-0812">Transmembrane</keyword>
<dbReference type="PATRIC" id="fig|1300347.3.peg.909"/>
<dbReference type="OrthoDB" id="5242213at2"/>
<dbReference type="InterPro" id="IPR015414">
    <property type="entry name" value="TMEM64"/>
</dbReference>